<gene>
    <name evidence="4" type="ORF">ACFYKT_12550</name>
</gene>
<dbReference type="GO" id="GO:0004673">
    <property type="term" value="F:protein histidine kinase activity"/>
    <property type="evidence" value="ECO:0007669"/>
    <property type="project" value="UniProtKB-EC"/>
</dbReference>
<name>A0ABW6JZ31_9BACI</name>
<keyword evidence="4" id="KW-0418">Kinase</keyword>
<dbReference type="Pfam" id="PF14689">
    <property type="entry name" value="SPOB_a"/>
    <property type="match status" value="1"/>
</dbReference>
<dbReference type="InterPro" id="IPR032834">
    <property type="entry name" value="NatK-like_C"/>
</dbReference>
<dbReference type="PANTHER" id="PTHR40448">
    <property type="entry name" value="TWO-COMPONENT SENSOR HISTIDINE KINASE"/>
    <property type="match status" value="1"/>
</dbReference>
<dbReference type="Proteomes" id="UP001601058">
    <property type="component" value="Unassembled WGS sequence"/>
</dbReference>
<feature type="transmembrane region" description="Helical" evidence="1">
    <location>
        <begin position="83"/>
        <end position="105"/>
    </location>
</feature>
<keyword evidence="1" id="KW-0812">Transmembrane</keyword>
<dbReference type="Pfam" id="PF14501">
    <property type="entry name" value="HATPase_c_5"/>
    <property type="match status" value="1"/>
</dbReference>
<comment type="caution">
    <text evidence="4">The sequence shown here is derived from an EMBL/GenBank/DDBJ whole genome shotgun (WGS) entry which is preliminary data.</text>
</comment>
<keyword evidence="1" id="KW-0472">Membrane</keyword>
<dbReference type="SUPFAM" id="SSF55874">
    <property type="entry name" value="ATPase domain of HSP90 chaperone/DNA topoisomerase II/histidine kinase"/>
    <property type="match status" value="1"/>
</dbReference>
<protein>
    <submittedName>
        <fullName evidence="4">Sensor histidine kinase</fullName>
        <ecNumber evidence="4">2.7.13.3</ecNumber>
    </submittedName>
</protein>
<dbReference type="Gene3D" id="1.10.287.130">
    <property type="match status" value="1"/>
</dbReference>
<organism evidence="4 5">
    <name type="scientific">Cytobacillus mangrovibacter</name>
    <dbReference type="NCBI Taxonomy" id="3299024"/>
    <lineage>
        <taxon>Bacteria</taxon>
        <taxon>Bacillati</taxon>
        <taxon>Bacillota</taxon>
        <taxon>Bacilli</taxon>
        <taxon>Bacillales</taxon>
        <taxon>Bacillaceae</taxon>
        <taxon>Cytobacillus</taxon>
    </lineage>
</organism>
<proteinExistence type="predicted"/>
<dbReference type="EC" id="2.7.13.3" evidence="4"/>
<dbReference type="InterPro" id="IPR036890">
    <property type="entry name" value="HATPase_C_sf"/>
</dbReference>
<keyword evidence="1" id="KW-1133">Transmembrane helix</keyword>
<feature type="transmembrane region" description="Helical" evidence="1">
    <location>
        <begin position="53"/>
        <end position="77"/>
    </location>
</feature>
<keyword evidence="4" id="KW-0808">Transferase</keyword>
<accession>A0ABW6JZ31</accession>
<feature type="domain" description="SpoOB alpha-helical" evidence="3">
    <location>
        <begin position="124"/>
        <end position="175"/>
    </location>
</feature>
<evidence type="ECO:0000313" key="5">
    <source>
        <dbReference type="Proteomes" id="UP001601058"/>
    </source>
</evidence>
<dbReference type="PANTHER" id="PTHR40448:SF1">
    <property type="entry name" value="TWO-COMPONENT SENSOR HISTIDINE KINASE"/>
    <property type="match status" value="1"/>
</dbReference>
<evidence type="ECO:0000259" key="2">
    <source>
        <dbReference type="Pfam" id="PF14501"/>
    </source>
</evidence>
<evidence type="ECO:0000256" key="1">
    <source>
        <dbReference type="SAM" id="Phobius"/>
    </source>
</evidence>
<evidence type="ECO:0000313" key="4">
    <source>
        <dbReference type="EMBL" id="MFE8697166.1"/>
    </source>
</evidence>
<sequence length="336" mass="38010">MANLKGKRINSRLSSNLVVNAKKFAIINLVFSESNEGCGYLSNPVWGIDIMQMLILVILILFQIVFNFFLIVSLVVFHDQIELFGIPIHLILLFLTNVGSLFFLARVYIHAERQKIQLTETTHEEQFRSFVASVRSDRHDLNNHLTVISGLIKINNFSGAESYINEIIGEVKINNQALLVHNPVLASMLYSKMEKFQKGEISFRSNIKSEQITRLISSTDLIRLISNLLDNAYDAAMELPVGKRLIAFEMTETDQELQLIVKNASVNSKLDEKLFKPGMSTKATDKSRGFGLSIIQEVANRYGGSFLIKNENQLIVSYITFPKGDTDDYPNKQKIS</sequence>
<dbReference type="InterPro" id="IPR039506">
    <property type="entry name" value="SPOB_a"/>
</dbReference>
<evidence type="ECO:0000259" key="3">
    <source>
        <dbReference type="Pfam" id="PF14689"/>
    </source>
</evidence>
<feature type="domain" description="Sensor histidine kinase NatK-like C-terminal" evidence="2">
    <location>
        <begin position="219"/>
        <end position="322"/>
    </location>
</feature>
<dbReference type="Gene3D" id="3.30.565.10">
    <property type="entry name" value="Histidine kinase-like ATPase, C-terminal domain"/>
    <property type="match status" value="1"/>
</dbReference>
<keyword evidence="5" id="KW-1185">Reference proteome</keyword>
<reference evidence="4 5" key="1">
    <citation type="submission" date="2024-08" db="EMBL/GenBank/DDBJ databases">
        <title>Two novel Cytobacillus novel species.</title>
        <authorList>
            <person name="Liu G."/>
        </authorList>
    </citation>
    <scope>NUCLEOTIDE SEQUENCE [LARGE SCALE GENOMIC DNA]</scope>
    <source>
        <strain evidence="4 5">FJAT-53684</strain>
    </source>
</reference>
<dbReference type="EMBL" id="JBIACJ010000006">
    <property type="protein sequence ID" value="MFE8697166.1"/>
    <property type="molecule type" value="Genomic_DNA"/>
</dbReference>
<dbReference type="RefSeq" id="WP_389219958.1">
    <property type="nucleotide sequence ID" value="NZ_JBIACJ010000006.1"/>
</dbReference>